<comment type="caution">
    <text evidence="3">The sequence shown here is derived from an EMBL/GenBank/DDBJ whole genome shotgun (WGS) entry which is preliminary data.</text>
</comment>
<keyword evidence="2" id="KW-0472">Membrane</keyword>
<evidence type="ECO:0000313" key="3">
    <source>
        <dbReference type="EMBL" id="MCB2411211.1"/>
    </source>
</evidence>
<name>A0ABS8AZH4_9BACT</name>
<dbReference type="Proteomes" id="UP001165296">
    <property type="component" value="Unassembled WGS sequence"/>
</dbReference>
<dbReference type="EMBL" id="JAJADR010000016">
    <property type="protein sequence ID" value="MCB2411211.1"/>
    <property type="molecule type" value="Genomic_DNA"/>
</dbReference>
<protein>
    <recommendedName>
        <fullName evidence="5">PH domain-containing protein</fullName>
    </recommendedName>
</protein>
<keyword evidence="2" id="KW-1133">Transmembrane helix</keyword>
<reference evidence="3" key="1">
    <citation type="submission" date="2021-10" db="EMBL/GenBank/DDBJ databases">
        <authorList>
            <person name="Dean J.D."/>
            <person name="Kim M.K."/>
            <person name="Newey C.N."/>
            <person name="Stoker T.S."/>
            <person name="Thompson D.W."/>
            <person name="Grose J.H."/>
        </authorList>
    </citation>
    <scope>NUCLEOTIDE SEQUENCE</scope>
    <source>
        <strain evidence="3">BT178</strain>
    </source>
</reference>
<organism evidence="3 4">
    <name type="scientific">Hymenobacter lucidus</name>
    <dbReference type="NCBI Taxonomy" id="2880930"/>
    <lineage>
        <taxon>Bacteria</taxon>
        <taxon>Pseudomonadati</taxon>
        <taxon>Bacteroidota</taxon>
        <taxon>Cytophagia</taxon>
        <taxon>Cytophagales</taxon>
        <taxon>Hymenobacteraceae</taxon>
        <taxon>Hymenobacter</taxon>
    </lineage>
</organism>
<keyword evidence="4" id="KW-1185">Reference proteome</keyword>
<feature type="transmembrane region" description="Helical" evidence="2">
    <location>
        <begin position="26"/>
        <end position="44"/>
    </location>
</feature>
<gene>
    <name evidence="3" type="ORF">LGH74_24700</name>
</gene>
<feature type="transmembrane region" description="Helical" evidence="2">
    <location>
        <begin position="85"/>
        <end position="104"/>
    </location>
</feature>
<accession>A0ABS8AZH4</accession>
<feature type="transmembrane region" description="Helical" evidence="2">
    <location>
        <begin position="50"/>
        <end position="69"/>
    </location>
</feature>
<sequence>MNAPATTPERITLYDHRHARRQRGKALSHIVPALVLLTTALGAITGAEKLTAVTVLEFVVGAAYLILLVRELRQLRRHAHHQERVAWLELAAAGILALEGYHILHRHHEADVARGVHTFHVLPYLYFGLALVFVVLAFNLYRINQRRHLHLHAEGFGGRVGLLSRAFQYRWADVDRVEARGAADVLVHHTNGQQELISFARLHNGPAYRDQLVAHFRQRQSGEEKKIPKRRGNSLNGRFFSY</sequence>
<keyword evidence="2" id="KW-0812">Transmembrane</keyword>
<evidence type="ECO:0000256" key="2">
    <source>
        <dbReference type="SAM" id="Phobius"/>
    </source>
</evidence>
<evidence type="ECO:0008006" key="5">
    <source>
        <dbReference type="Google" id="ProtNLM"/>
    </source>
</evidence>
<evidence type="ECO:0000256" key="1">
    <source>
        <dbReference type="SAM" id="MobiDB-lite"/>
    </source>
</evidence>
<feature type="transmembrane region" description="Helical" evidence="2">
    <location>
        <begin position="124"/>
        <end position="141"/>
    </location>
</feature>
<evidence type="ECO:0000313" key="4">
    <source>
        <dbReference type="Proteomes" id="UP001165296"/>
    </source>
</evidence>
<feature type="region of interest" description="Disordered" evidence="1">
    <location>
        <begin position="223"/>
        <end position="242"/>
    </location>
</feature>
<dbReference type="RefSeq" id="WP_226180843.1">
    <property type="nucleotide sequence ID" value="NZ_JAJADR010000016.1"/>
</dbReference>
<proteinExistence type="predicted"/>